<name>A0A1Q5TB34_9EURO</name>
<comment type="caution">
    <text evidence="3">The sequence shown here is derived from an EMBL/GenBank/DDBJ whole genome shotgun (WGS) entry which is preliminary data.</text>
</comment>
<organism evidence="3 4">
    <name type="scientific">Penicillium subrubescens</name>
    <dbReference type="NCBI Taxonomy" id="1316194"/>
    <lineage>
        <taxon>Eukaryota</taxon>
        <taxon>Fungi</taxon>
        <taxon>Dikarya</taxon>
        <taxon>Ascomycota</taxon>
        <taxon>Pezizomycotina</taxon>
        <taxon>Eurotiomycetes</taxon>
        <taxon>Eurotiomycetidae</taxon>
        <taxon>Eurotiales</taxon>
        <taxon>Aspergillaceae</taxon>
        <taxon>Penicillium</taxon>
    </lineage>
</organism>
<protein>
    <recommendedName>
        <fullName evidence="5">GPI anchored serine-threonine rich protein</fullName>
    </recommendedName>
</protein>
<feature type="region of interest" description="Disordered" evidence="1">
    <location>
        <begin position="100"/>
        <end position="130"/>
    </location>
</feature>
<feature type="compositionally biased region" description="Low complexity" evidence="1">
    <location>
        <begin position="185"/>
        <end position="194"/>
    </location>
</feature>
<feature type="region of interest" description="Disordered" evidence="1">
    <location>
        <begin position="144"/>
        <end position="194"/>
    </location>
</feature>
<accession>A0A1Q5TB34</accession>
<feature type="compositionally biased region" description="Polar residues" evidence="1">
    <location>
        <begin position="148"/>
        <end position="169"/>
    </location>
</feature>
<dbReference type="OrthoDB" id="4364381at2759"/>
<feature type="signal peptide" evidence="2">
    <location>
        <begin position="1"/>
        <end position="16"/>
    </location>
</feature>
<evidence type="ECO:0000313" key="4">
    <source>
        <dbReference type="Proteomes" id="UP000186955"/>
    </source>
</evidence>
<gene>
    <name evidence="3" type="ORF">PENSUB_10211</name>
</gene>
<feature type="chain" id="PRO_5012434429" description="GPI anchored serine-threonine rich protein" evidence="2">
    <location>
        <begin position="17"/>
        <end position="218"/>
    </location>
</feature>
<evidence type="ECO:0000256" key="1">
    <source>
        <dbReference type="SAM" id="MobiDB-lite"/>
    </source>
</evidence>
<keyword evidence="2" id="KW-0732">Signal</keyword>
<evidence type="ECO:0000256" key="2">
    <source>
        <dbReference type="SAM" id="SignalP"/>
    </source>
</evidence>
<dbReference type="Proteomes" id="UP000186955">
    <property type="component" value="Unassembled WGS sequence"/>
</dbReference>
<dbReference type="EMBL" id="MNBE01000695">
    <property type="protein sequence ID" value="OKO97417.1"/>
    <property type="molecule type" value="Genomic_DNA"/>
</dbReference>
<keyword evidence="4" id="KW-1185">Reference proteome</keyword>
<sequence>MYKLATILLLAPAALAGLVSPLQERQASCESPRTLCGDTCIGPLDICCPAAPNGQVIACGSTDNCWINPDNSPGCCPLFTTCAGQKAGSGVFPTLPSNTVTTASSTPTPVAPEPTISIPPPQQTATASSSSIVTISTVKSVTVPCSARPSSTKPGKTSTPYVSSSTAVPTGSGSGSGHGSGSGSGSASPSASPLFNGASSSSISVGGILGAMVLGLFL</sequence>
<proteinExistence type="predicted"/>
<feature type="compositionally biased region" description="Gly residues" evidence="1">
    <location>
        <begin position="172"/>
        <end position="184"/>
    </location>
</feature>
<dbReference type="AlphaFoldDB" id="A0A1Q5TB34"/>
<evidence type="ECO:0008006" key="5">
    <source>
        <dbReference type="Google" id="ProtNLM"/>
    </source>
</evidence>
<evidence type="ECO:0000313" key="3">
    <source>
        <dbReference type="EMBL" id="OKO97417.1"/>
    </source>
</evidence>
<feature type="compositionally biased region" description="Pro residues" evidence="1">
    <location>
        <begin position="109"/>
        <end position="122"/>
    </location>
</feature>
<reference evidence="3 4" key="1">
    <citation type="submission" date="2016-10" db="EMBL/GenBank/DDBJ databases">
        <title>Genome sequence of the ascomycete fungus Penicillium subrubescens.</title>
        <authorList>
            <person name="De Vries R.P."/>
            <person name="Peng M."/>
            <person name="Dilokpimol A."/>
            <person name="Hilden K."/>
            <person name="Makela M.R."/>
            <person name="Grigoriev I."/>
            <person name="Riley R."/>
            <person name="Granchi Z."/>
        </authorList>
    </citation>
    <scope>NUCLEOTIDE SEQUENCE [LARGE SCALE GENOMIC DNA]</scope>
    <source>
        <strain evidence="3 4">CBS 132785</strain>
    </source>
</reference>